<reference evidence="2 3" key="1">
    <citation type="journal article" date="2018" name="MBio">
        <title>Insights into the evolution of host association through the isolation and characterization of a novel human periodontal pathobiont, Desulfobulbus oralis.</title>
        <authorList>
            <person name="Cross K.L."/>
            <person name="Chirania P."/>
            <person name="Xiong W."/>
            <person name="Beall C.J."/>
            <person name="Elkins J.G."/>
            <person name="Giannone R.J."/>
            <person name="Griffen A.L."/>
            <person name="Guss A.M."/>
            <person name="Hettich R.L."/>
            <person name="Joshi S.S."/>
            <person name="Mokrzan E.M."/>
            <person name="Martin R.K."/>
            <person name="Zhulin I.B."/>
            <person name="Leys E.J."/>
            <person name="Podar M."/>
        </authorList>
    </citation>
    <scope>NUCLEOTIDE SEQUENCE [LARGE SCALE GENOMIC DNA]</scope>
    <source>
        <strain evidence="2 3">ORNL</strain>
    </source>
</reference>
<gene>
    <name evidence="2" type="ORF">CAY53_03860</name>
</gene>
<evidence type="ECO:0000259" key="1">
    <source>
        <dbReference type="Pfam" id="PF07486"/>
    </source>
</evidence>
<dbReference type="Pfam" id="PF07486">
    <property type="entry name" value="Hydrolase_2"/>
    <property type="match status" value="1"/>
</dbReference>
<evidence type="ECO:0000313" key="2">
    <source>
        <dbReference type="EMBL" id="AVD72219.1"/>
    </source>
</evidence>
<evidence type="ECO:0000313" key="3">
    <source>
        <dbReference type="Proteomes" id="UP000239867"/>
    </source>
</evidence>
<dbReference type="OrthoDB" id="9785345at2"/>
<dbReference type="GO" id="GO:0016787">
    <property type="term" value="F:hydrolase activity"/>
    <property type="evidence" value="ECO:0007669"/>
    <property type="project" value="UniProtKB-KW"/>
</dbReference>
<dbReference type="EMBL" id="CP021255">
    <property type="protein sequence ID" value="AVD72219.1"/>
    <property type="molecule type" value="Genomic_DNA"/>
</dbReference>
<keyword evidence="3" id="KW-1185">Reference proteome</keyword>
<accession>A0A2L1GRA9</accession>
<feature type="domain" description="Cell wall hydrolase SleB" evidence="1">
    <location>
        <begin position="20"/>
        <end position="119"/>
    </location>
</feature>
<protein>
    <submittedName>
        <fullName evidence="2">Cell wall hydrolase</fullName>
    </submittedName>
</protein>
<dbReference type="InterPro" id="IPR042047">
    <property type="entry name" value="SleB_dom1"/>
</dbReference>
<sequence length="131" mass="14726">MGFVEGLLWLTLNIYHEARSEPEIGKLAVAHVTLNRAMEEQKSIEEVVTAPYQFSWTFQKTSFIPAEPGSLEDSMGVALKAITSKDFTQGSTFYHRTDVSPRWAAHKNFTAQYGSHKFYRQAGASVPPLPF</sequence>
<dbReference type="KEGG" id="deo:CAY53_03860"/>
<dbReference type="InterPro" id="IPR011105">
    <property type="entry name" value="Cell_wall_hydrolase_SleB"/>
</dbReference>
<keyword evidence="2" id="KW-0378">Hydrolase</keyword>
<organism evidence="2 3">
    <name type="scientific">Desulfobulbus oralis</name>
    <dbReference type="NCBI Taxonomy" id="1986146"/>
    <lineage>
        <taxon>Bacteria</taxon>
        <taxon>Pseudomonadati</taxon>
        <taxon>Thermodesulfobacteriota</taxon>
        <taxon>Desulfobulbia</taxon>
        <taxon>Desulfobulbales</taxon>
        <taxon>Desulfobulbaceae</taxon>
        <taxon>Desulfobulbus</taxon>
    </lineage>
</organism>
<dbReference type="AlphaFoldDB" id="A0A2L1GRA9"/>
<name>A0A2L1GRA9_9BACT</name>
<dbReference type="Gene3D" id="1.10.10.2520">
    <property type="entry name" value="Cell wall hydrolase SleB, domain 1"/>
    <property type="match status" value="1"/>
</dbReference>
<proteinExistence type="predicted"/>
<dbReference type="Proteomes" id="UP000239867">
    <property type="component" value="Chromosome"/>
</dbReference>